<proteinExistence type="predicted"/>
<name>A0A9P9IQ47_9PLEO</name>
<accession>A0A9P9IQ47</accession>
<dbReference type="OrthoDB" id="5135333at2759"/>
<protein>
    <submittedName>
        <fullName evidence="2">Heterokaryon incompatibility protein-domain-containing protein</fullName>
    </submittedName>
</protein>
<dbReference type="PANTHER" id="PTHR33112">
    <property type="entry name" value="DOMAIN PROTEIN, PUTATIVE-RELATED"/>
    <property type="match status" value="1"/>
</dbReference>
<keyword evidence="3" id="KW-1185">Reference proteome</keyword>
<evidence type="ECO:0000313" key="2">
    <source>
        <dbReference type="EMBL" id="KAH7127159.1"/>
    </source>
</evidence>
<dbReference type="EMBL" id="JAGMWT010000006">
    <property type="protein sequence ID" value="KAH7127159.1"/>
    <property type="molecule type" value="Genomic_DNA"/>
</dbReference>
<dbReference type="AlphaFoldDB" id="A0A9P9IQ47"/>
<dbReference type="Proteomes" id="UP000700596">
    <property type="component" value="Unassembled WGS sequence"/>
</dbReference>
<feature type="non-terminal residue" evidence="2">
    <location>
        <position position="1"/>
    </location>
</feature>
<dbReference type="Pfam" id="PF06985">
    <property type="entry name" value="HET"/>
    <property type="match status" value="1"/>
</dbReference>
<organism evidence="2 3">
    <name type="scientific">Dendryphion nanum</name>
    <dbReference type="NCBI Taxonomy" id="256645"/>
    <lineage>
        <taxon>Eukaryota</taxon>
        <taxon>Fungi</taxon>
        <taxon>Dikarya</taxon>
        <taxon>Ascomycota</taxon>
        <taxon>Pezizomycotina</taxon>
        <taxon>Dothideomycetes</taxon>
        <taxon>Pleosporomycetidae</taxon>
        <taxon>Pleosporales</taxon>
        <taxon>Torulaceae</taxon>
        <taxon>Dendryphion</taxon>
    </lineage>
</organism>
<dbReference type="PANTHER" id="PTHR33112:SF12">
    <property type="entry name" value="HETEROKARYON INCOMPATIBILITY DOMAIN-CONTAINING PROTEIN"/>
    <property type="match status" value="1"/>
</dbReference>
<evidence type="ECO:0000313" key="3">
    <source>
        <dbReference type="Proteomes" id="UP000700596"/>
    </source>
</evidence>
<comment type="caution">
    <text evidence="2">The sequence shown here is derived from an EMBL/GenBank/DDBJ whole genome shotgun (WGS) entry which is preliminary data.</text>
</comment>
<evidence type="ECO:0000259" key="1">
    <source>
        <dbReference type="Pfam" id="PF06985"/>
    </source>
</evidence>
<feature type="domain" description="Heterokaryon incompatibility" evidence="1">
    <location>
        <begin position="2"/>
        <end position="158"/>
    </location>
</feature>
<gene>
    <name evidence="2" type="ORF">B0J11DRAFT_415477</name>
</gene>
<dbReference type="InterPro" id="IPR010730">
    <property type="entry name" value="HET"/>
</dbReference>
<sequence>RFIALSYVWGNANIFKTVSSNVSALQEPGALCNANFPINRVIEDAIEVSHPLQERYLWIDALCIVQDDEAHKANLIAQMDSIYARVFLTVIALSAENADSGLQCVWPGTRLANFVSLRVSDTESSPPTLPNGAVAVRPYLRDVLECGLYNKRGWTFQESCLSRRCLIFTDHGIFFHCDKGRESEVEMSTFFETLNNRLDSGLQYQPYTRLVYLSSKCKLMDSKDTLNELSGIFASFTGRYAWSFTAGKPSRLMDYALLWMPT</sequence>
<feature type="non-terminal residue" evidence="2">
    <location>
        <position position="262"/>
    </location>
</feature>
<reference evidence="2" key="1">
    <citation type="journal article" date="2021" name="Nat. Commun.">
        <title>Genetic determinants of endophytism in the Arabidopsis root mycobiome.</title>
        <authorList>
            <person name="Mesny F."/>
            <person name="Miyauchi S."/>
            <person name="Thiergart T."/>
            <person name="Pickel B."/>
            <person name="Atanasova L."/>
            <person name="Karlsson M."/>
            <person name="Huettel B."/>
            <person name="Barry K.W."/>
            <person name="Haridas S."/>
            <person name="Chen C."/>
            <person name="Bauer D."/>
            <person name="Andreopoulos W."/>
            <person name="Pangilinan J."/>
            <person name="LaButti K."/>
            <person name="Riley R."/>
            <person name="Lipzen A."/>
            <person name="Clum A."/>
            <person name="Drula E."/>
            <person name="Henrissat B."/>
            <person name="Kohler A."/>
            <person name="Grigoriev I.V."/>
            <person name="Martin F.M."/>
            <person name="Hacquard S."/>
        </authorList>
    </citation>
    <scope>NUCLEOTIDE SEQUENCE</scope>
    <source>
        <strain evidence="2">MPI-CAGE-CH-0243</strain>
    </source>
</reference>